<organism evidence="1 2">
    <name type="scientific">Sulfolobus tengchongensis</name>
    <dbReference type="NCBI Taxonomy" id="207809"/>
    <lineage>
        <taxon>Archaea</taxon>
        <taxon>Thermoproteota</taxon>
        <taxon>Thermoprotei</taxon>
        <taxon>Sulfolobales</taxon>
        <taxon>Sulfolobaceae</taxon>
        <taxon>Sulfolobus</taxon>
    </lineage>
</organism>
<reference evidence="1 2" key="1">
    <citation type="submission" date="2024-02" db="EMBL/GenBank/DDBJ databases">
        <title>STSV induces naive adaptation in Sulfolobus.</title>
        <authorList>
            <person name="Xiang X."/>
            <person name="Song M."/>
        </authorList>
    </citation>
    <scope>NUCLEOTIDE SEQUENCE [LARGE SCALE GENOMIC DNA]</scope>
    <source>
        <strain evidence="1 2">RT2</strain>
    </source>
</reference>
<dbReference type="EMBL" id="CP146016">
    <property type="protein sequence ID" value="WWQ59190.1"/>
    <property type="molecule type" value="Genomic_DNA"/>
</dbReference>
<sequence length="88" mass="10029">MGVAISDIRYLIEQPEAFGFKLEISRIVTKDIDIENIKQNGIRIDNLWIKCNKDTEECEVVDDSGNLSIVNFPERLVVRYVLSNGNNS</sequence>
<accession>A0AAX4KWQ0</accession>
<name>A0AAX4KWQ0_9CREN</name>
<dbReference type="RefSeq" id="WP_338598144.1">
    <property type="nucleotide sequence ID" value="NZ_CP146016.1"/>
</dbReference>
<dbReference type="AlphaFoldDB" id="A0AAX4KWQ0"/>
<evidence type="ECO:0000313" key="1">
    <source>
        <dbReference type="EMBL" id="WWQ59190.1"/>
    </source>
</evidence>
<keyword evidence="2" id="KW-1185">Reference proteome</keyword>
<evidence type="ECO:0000313" key="2">
    <source>
        <dbReference type="Proteomes" id="UP001432202"/>
    </source>
</evidence>
<dbReference type="GeneID" id="89336431"/>
<proteinExistence type="predicted"/>
<protein>
    <submittedName>
        <fullName evidence="1">Uncharacterized protein</fullName>
    </submittedName>
</protein>
<gene>
    <name evidence="1" type="ORF">V6M85_06645</name>
</gene>
<dbReference type="Proteomes" id="UP001432202">
    <property type="component" value="Chromosome"/>
</dbReference>